<dbReference type="PANTHER" id="PTHR42973:SF39">
    <property type="entry name" value="FAD-BINDING PCMH-TYPE DOMAIN-CONTAINING PROTEIN"/>
    <property type="match status" value="1"/>
</dbReference>
<dbReference type="InterPro" id="IPR036318">
    <property type="entry name" value="FAD-bd_PCMH-like_sf"/>
</dbReference>
<organism evidence="7 8">
    <name type="scientific">Penicillium salamii</name>
    <dbReference type="NCBI Taxonomy" id="1612424"/>
    <lineage>
        <taxon>Eukaryota</taxon>
        <taxon>Fungi</taxon>
        <taxon>Dikarya</taxon>
        <taxon>Ascomycota</taxon>
        <taxon>Pezizomycotina</taxon>
        <taxon>Eurotiomycetes</taxon>
        <taxon>Eurotiomycetidae</taxon>
        <taxon>Eurotiales</taxon>
        <taxon>Aspergillaceae</taxon>
        <taxon>Penicillium</taxon>
    </lineage>
</organism>
<dbReference type="PROSITE" id="PS51387">
    <property type="entry name" value="FAD_PCMH"/>
    <property type="match status" value="1"/>
</dbReference>
<dbReference type="Pfam" id="PF08031">
    <property type="entry name" value="BBE"/>
    <property type="match status" value="1"/>
</dbReference>
<gene>
    <name evidence="7" type="ORF">PSALAMII_LOCUS1941</name>
</gene>
<evidence type="ECO:0000256" key="1">
    <source>
        <dbReference type="ARBA" id="ARBA00001974"/>
    </source>
</evidence>
<evidence type="ECO:0000256" key="5">
    <source>
        <dbReference type="ARBA" id="ARBA00023002"/>
    </source>
</evidence>
<sequence length="636" mass="69041">MRRQFLMFYGLFYCSKTIDLMLQYLNFFPVALLVLTATAKQTCKASPSDLSWPSQDVWNSLNQSIQGTLIRTAPVGSSCYSGNPFNSPENCTVVKNHWSSAAYHAAWPESIDYPIYANSSCLPPGVDGYSAGKGCSIGGLPQYIVNASTEHQVATAMKWASQRDIRIVVKGTGHDLGGRYADSSRFTHGAGLTFHRSTGAFALSIWTHNFKRIQLHPKWSLPGTNDTADVVICGSGNNWGNVYNAVHKINRTVVGGEDATVGLGGLIQNGGHGLLSSHYGLASDQVYQVTVVTTQGQRLVANDIQNQDLFWAVRGAGGGQYGVITEFVLRTHPVPKNVVTGGFSFYPSQNSKASEIASWNSLAEVAAQIPDLMDSGLTGTATALNKQKAVSYMGLKQEMPGASGMIGFTGFNMTIESMNASISKLVARLDLDNVNITLQSPSTKSYWDSTKPDPSASNAAGSVSLMTSQLLGRRELSDIPRERLINHLQQIMISQNTTAGTMLLFGLQAGKGPAGIPEIRRGSTLPAWREAYVHAMAYSASIDATGDPSRSLKSGADWINTAQESVWKNWAPQSGSYMNEGNPFSINWKHDFYGANYERLLKVKRKYDPSGSLFVWSGVGSNEWDYNLNSGLLCRV</sequence>
<dbReference type="GO" id="GO:0071949">
    <property type="term" value="F:FAD binding"/>
    <property type="evidence" value="ECO:0007669"/>
    <property type="project" value="InterPro"/>
</dbReference>
<dbReference type="InterPro" id="IPR050416">
    <property type="entry name" value="FAD-linked_Oxidoreductase"/>
</dbReference>
<comment type="similarity">
    <text evidence="2">Belongs to the oxygen-dependent FAD-linked oxidoreductase family.</text>
</comment>
<dbReference type="GO" id="GO:0016491">
    <property type="term" value="F:oxidoreductase activity"/>
    <property type="evidence" value="ECO:0007669"/>
    <property type="project" value="UniProtKB-KW"/>
</dbReference>
<dbReference type="Proteomes" id="UP001152592">
    <property type="component" value="Unassembled WGS sequence"/>
</dbReference>
<evidence type="ECO:0000256" key="2">
    <source>
        <dbReference type="ARBA" id="ARBA00005466"/>
    </source>
</evidence>
<dbReference type="PANTHER" id="PTHR42973">
    <property type="entry name" value="BINDING OXIDOREDUCTASE, PUTATIVE (AFU_ORTHOLOGUE AFUA_1G17690)-RELATED"/>
    <property type="match status" value="1"/>
</dbReference>
<protein>
    <recommendedName>
        <fullName evidence="6">FAD-binding PCMH-type domain-containing protein</fullName>
    </recommendedName>
</protein>
<dbReference type="InterPro" id="IPR016169">
    <property type="entry name" value="FAD-bd_PCMH_sub2"/>
</dbReference>
<dbReference type="EMBL" id="CAJVPD010000088">
    <property type="protein sequence ID" value="CAG8305111.1"/>
    <property type="molecule type" value="Genomic_DNA"/>
</dbReference>
<evidence type="ECO:0000313" key="7">
    <source>
        <dbReference type="EMBL" id="CAG8305111.1"/>
    </source>
</evidence>
<evidence type="ECO:0000313" key="8">
    <source>
        <dbReference type="Proteomes" id="UP001152592"/>
    </source>
</evidence>
<dbReference type="SUPFAM" id="SSF56176">
    <property type="entry name" value="FAD-binding/transporter-associated domain-like"/>
    <property type="match status" value="1"/>
</dbReference>
<keyword evidence="3" id="KW-0285">Flavoprotein</keyword>
<keyword evidence="4" id="KW-0274">FAD</keyword>
<evidence type="ECO:0000256" key="4">
    <source>
        <dbReference type="ARBA" id="ARBA00022827"/>
    </source>
</evidence>
<comment type="caution">
    <text evidence="7">The sequence shown here is derived from an EMBL/GenBank/DDBJ whole genome shotgun (WGS) entry which is preliminary data.</text>
</comment>
<dbReference type="Gene3D" id="3.30.465.10">
    <property type="match status" value="1"/>
</dbReference>
<dbReference type="InterPro" id="IPR006094">
    <property type="entry name" value="Oxid_FAD_bind_N"/>
</dbReference>
<accession>A0A9W4ILK4</accession>
<dbReference type="InterPro" id="IPR016166">
    <property type="entry name" value="FAD-bd_PCMH"/>
</dbReference>
<proteinExistence type="inferred from homology"/>
<name>A0A9W4ILK4_9EURO</name>
<keyword evidence="5" id="KW-0560">Oxidoreductase</keyword>
<comment type="cofactor">
    <cofactor evidence="1">
        <name>FAD</name>
        <dbReference type="ChEBI" id="CHEBI:57692"/>
    </cofactor>
</comment>
<feature type="domain" description="FAD-binding PCMH-type" evidence="6">
    <location>
        <begin position="137"/>
        <end position="334"/>
    </location>
</feature>
<dbReference type="Pfam" id="PF01565">
    <property type="entry name" value="FAD_binding_4"/>
    <property type="match status" value="1"/>
</dbReference>
<reference evidence="7" key="1">
    <citation type="submission" date="2021-07" db="EMBL/GenBank/DDBJ databases">
        <authorList>
            <person name="Branca A.L. A."/>
        </authorList>
    </citation>
    <scope>NUCLEOTIDE SEQUENCE</scope>
</reference>
<evidence type="ECO:0000259" key="6">
    <source>
        <dbReference type="PROSITE" id="PS51387"/>
    </source>
</evidence>
<dbReference type="Gene3D" id="3.40.462.20">
    <property type="match status" value="1"/>
</dbReference>
<dbReference type="InterPro" id="IPR012951">
    <property type="entry name" value="BBE"/>
</dbReference>
<evidence type="ECO:0000256" key="3">
    <source>
        <dbReference type="ARBA" id="ARBA00022630"/>
    </source>
</evidence>
<dbReference type="OrthoDB" id="10259236at2759"/>
<dbReference type="AlphaFoldDB" id="A0A9W4ILK4"/>